<name>A0A6H2A2D1_9ZZZZ</name>
<protein>
    <submittedName>
        <fullName evidence="1">Uncharacterized protein</fullName>
    </submittedName>
</protein>
<accession>A0A6H2A2D1</accession>
<dbReference type="AlphaFoldDB" id="A0A6H2A2D1"/>
<evidence type="ECO:0000313" key="1">
    <source>
        <dbReference type="EMBL" id="QJA53889.1"/>
    </source>
</evidence>
<reference evidence="1" key="1">
    <citation type="submission" date="2020-03" db="EMBL/GenBank/DDBJ databases">
        <title>The deep terrestrial virosphere.</title>
        <authorList>
            <person name="Holmfeldt K."/>
            <person name="Nilsson E."/>
            <person name="Simone D."/>
            <person name="Lopez-Fernandez M."/>
            <person name="Wu X."/>
            <person name="de Brujin I."/>
            <person name="Lundin D."/>
            <person name="Andersson A."/>
            <person name="Bertilsson S."/>
            <person name="Dopson M."/>
        </authorList>
    </citation>
    <scope>NUCLEOTIDE SEQUENCE</scope>
    <source>
        <strain evidence="1">TM448A04129</strain>
    </source>
</reference>
<proteinExistence type="predicted"/>
<organism evidence="1">
    <name type="scientific">viral metagenome</name>
    <dbReference type="NCBI Taxonomy" id="1070528"/>
    <lineage>
        <taxon>unclassified sequences</taxon>
        <taxon>metagenomes</taxon>
        <taxon>organismal metagenomes</taxon>
    </lineage>
</organism>
<dbReference type="EMBL" id="MT144459">
    <property type="protein sequence ID" value="QJA53889.1"/>
    <property type="molecule type" value="Genomic_DNA"/>
</dbReference>
<sequence>MNNLCNGCKWYYYVRGWDAEDPNATCRHERKEIGQEQKDSLVTRISAEVVE</sequence>
<gene>
    <name evidence="1" type="ORF">TM448A04129_0012</name>
</gene>